<reference evidence="6 7" key="1">
    <citation type="journal article" date="2014" name="Int. J. Syst. Evol. Microbiol.">
        <title>Listeria floridensis sp. nov., Listeria aquatica sp. nov., Listeria cornellensis sp. nov., Listeria riparia sp. nov. and Listeria grandensis sp. nov., from agricultural and natural environments.</title>
        <authorList>
            <person name="den Bakker H.C."/>
            <person name="Warchocki S."/>
            <person name="Wright E.M."/>
            <person name="Allred A.F."/>
            <person name="Ahlstrom C."/>
            <person name="Manuel C.S."/>
            <person name="Stasiewicz M.J."/>
            <person name="Burrell A."/>
            <person name="Roof S."/>
            <person name="Strawn L."/>
            <person name="Fortes E.D."/>
            <person name="Nightingale K.K."/>
            <person name="Kephart D."/>
            <person name="Wiedmann M."/>
        </authorList>
    </citation>
    <scope>NUCLEOTIDE SEQUENCE [LARGE SCALE GENOMIC DNA]</scope>
    <source>
        <strain evidence="6 7">FSL S10-1204</strain>
    </source>
</reference>
<comment type="similarity">
    <text evidence="1">Belongs to the serine-aspartate repeat-containing protein (SDr) family.</text>
</comment>
<dbReference type="PANTHER" id="PTHR36108">
    <property type="entry name" value="COLOSSIN-B-RELATED"/>
    <property type="match status" value="1"/>
</dbReference>
<dbReference type="Gene3D" id="2.60.40.10">
    <property type="entry name" value="Immunoglobulins"/>
    <property type="match status" value="2"/>
</dbReference>
<comment type="caution">
    <text evidence="6">The sequence shown here is derived from an EMBL/GenBank/DDBJ whole genome shotgun (WGS) entry which is preliminary data.</text>
</comment>
<evidence type="ECO:0000256" key="4">
    <source>
        <dbReference type="SAM" id="MobiDB-lite"/>
    </source>
</evidence>
<keyword evidence="3" id="KW-0732">Signal</keyword>
<evidence type="ECO:0000256" key="1">
    <source>
        <dbReference type="ARBA" id="ARBA00007257"/>
    </source>
</evidence>
<feature type="compositionally biased region" description="Polar residues" evidence="4">
    <location>
        <begin position="166"/>
        <end position="208"/>
    </location>
</feature>
<dbReference type="InterPro" id="IPR041033">
    <property type="entry name" value="SpaA_PFL_dom_1"/>
</dbReference>
<dbReference type="Pfam" id="PF17802">
    <property type="entry name" value="SpaA"/>
    <property type="match status" value="2"/>
</dbReference>
<dbReference type="SUPFAM" id="SSF49478">
    <property type="entry name" value="Cna protein B-type domain"/>
    <property type="match status" value="1"/>
</dbReference>
<name>W7DGL4_9LIST</name>
<protein>
    <submittedName>
        <fullName evidence="6">Outer membrane protein</fullName>
    </submittedName>
</protein>
<keyword evidence="2" id="KW-0964">Secreted</keyword>
<evidence type="ECO:0000256" key="2">
    <source>
        <dbReference type="ARBA" id="ARBA00022525"/>
    </source>
</evidence>
<dbReference type="Proteomes" id="UP000019248">
    <property type="component" value="Unassembled WGS sequence"/>
</dbReference>
<evidence type="ECO:0000313" key="7">
    <source>
        <dbReference type="Proteomes" id="UP000019248"/>
    </source>
</evidence>
<sequence>MAPGTYQFIETAAPTGYLINETPVKFTIADNANGEPVKVQTQLTDYQGSVVLKKVNDSGQTLEGAAFDLLSEDGTVISNLVTDADGKISASGLAPGNYYFTETAAPVGYKLDSTPIPFTILTTAVDKPELIELEFTNKKLPPQILPPKPVEPEKPNHPRKTDKTSDTNAKTTRSKTRGTNNATKTNTKSRSNAKTSNQTRNQITANRR</sequence>
<proteinExistence type="inferred from homology"/>
<dbReference type="PANTHER" id="PTHR36108:SF13">
    <property type="entry name" value="COLOSSIN-B-RELATED"/>
    <property type="match status" value="1"/>
</dbReference>
<feature type="domain" description="SpaA-like prealbumin fold" evidence="5">
    <location>
        <begin position="48"/>
        <end position="122"/>
    </location>
</feature>
<organism evidence="6 7">
    <name type="scientific">Listeria riparia FSL S10-1204</name>
    <dbReference type="NCBI Taxonomy" id="1265816"/>
    <lineage>
        <taxon>Bacteria</taxon>
        <taxon>Bacillati</taxon>
        <taxon>Bacillota</taxon>
        <taxon>Bacilli</taxon>
        <taxon>Bacillales</taxon>
        <taxon>Listeriaceae</taxon>
        <taxon>Listeria</taxon>
    </lineage>
</organism>
<dbReference type="AlphaFoldDB" id="W7DGL4"/>
<feature type="region of interest" description="Disordered" evidence="4">
    <location>
        <begin position="138"/>
        <end position="208"/>
    </location>
</feature>
<evidence type="ECO:0000256" key="3">
    <source>
        <dbReference type="ARBA" id="ARBA00022729"/>
    </source>
</evidence>
<evidence type="ECO:0000313" key="6">
    <source>
        <dbReference type="EMBL" id="EUJ44453.1"/>
    </source>
</evidence>
<dbReference type="RefSeq" id="WP_052008842.1">
    <property type="nucleotide sequence ID" value="NZ_AODL01000012.1"/>
</dbReference>
<dbReference type="InterPro" id="IPR013783">
    <property type="entry name" value="Ig-like_fold"/>
</dbReference>
<gene>
    <name evidence="6" type="ORF">PRIP_09792</name>
</gene>
<feature type="domain" description="SpaA-like prealbumin fold" evidence="5">
    <location>
        <begin position="2"/>
        <end position="32"/>
    </location>
</feature>
<dbReference type="OrthoDB" id="2056845at2"/>
<accession>W7DGL4</accession>
<dbReference type="EMBL" id="AODL01000012">
    <property type="protein sequence ID" value="EUJ44453.1"/>
    <property type="molecule type" value="Genomic_DNA"/>
</dbReference>
<keyword evidence="7" id="KW-1185">Reference proteome</keyword>
<evidence type="ECO:0000259" key="5">
    <source>
        <dbReference type="Pfam" id="PF17802"/>
    </source>
</evidence>
<feature type="compositionally biased region" description="Basic and acidic residues" evidence="4">
    <location>
        <begin position="150"/>
        <end position="165"/>
    </location>
</feature>